<accession>A0ABN8NMZ0</accession>
<dbReference type="Pfam" id="PF00505">
    <property type="entry name" value="HMG_box"/>
    <property type="match status" value="1"/>
</dbReference>
<dbReference type="SUPFAM" id="SSF47095">
    <property type="entry name" value="HMG-box"/>
    <property type="match status" value="1"/>
</dbReference>
<dbReference type="Gene3D" id="1.10.30.10">
    <property type="entry name" value="High mobility group box domain"/>
    <property type="match status" value="1"/>
</dbReference>
<dbReference type="SMART" id="SM00353">
    <property type="entry name" value="HLH"/>
    <property type="match status" value="1"/>
</dbReference>
<proteinExistence type="predicted"/>
<dbReference type="PROSITE" id="PS50888">
    <property type="entry name" value="BHLH"/>
    <property type="match status" value="1"/>
</dbReference>
<keyword evidence="1 3" id="KW-0238">DNA-binding</keyword>
<dbReference type="PANTHER" id="PTHR45789:SF2">
    <property type="entry name" value="FI18025P1"/>
    <property type="match status" value="1"/>
</dbReference>
<dbReference type="InterPro" id="IPR036910">
    <property type="entry name" value="HMG_box_dom_sf"/>
</dbReference>
<evidence type="ECO:0000256" key="3">
    <source>
        <dbReference type="PROSITE-ProRule" id="PRU00267"/>
    </source>
</evidence>
<evidence type="ECO:0008006" key="9">
    <source>
        <dbReference type="Google" id="ProtNLM"/>
    </source>
</evidence>
<evidence type="ECO:0000259" key="6">
    <source>
        <dbReference type="PROSITE" id="PS50888"/>
    </source>
</evidence>
<feature type="region of interest" description="Disordered" evidence="4">
    <location>
        <begin position="256"/>
        <end position="299"/>
    </location>
</feature>
<organism evidence="7 8">
    <name type="scientific">Porites lobata</name>
    <dbReference type="NCBI Taxonomy" id="104759"/>
    <lineage>
        <taxon>Eukaryota</taxon>
        <taxon>Metazoa</taxon>
        <taxon>Cnidaria</taxon>
        <taxon>Anthozoa</taxon>
        <taxon>Hexacorallia</taxon>
        <taxon>Scleractinia</taxon>
        <taxon>Fungiina</taxon>
        <taxon>Poritidae</taxon>
        <taxon>Porites</taxon>
    </lineage>
</organism>
<evidence type="ECO:0000256" key="2">
    <source>
        <dbReference type="ARBA" id="ARBA00023242"/>
    </source>
</evidence>
<dbReference type="InterPro" id="IPR051356">
    <property type="entry name" value="SOX/SOX-like_TF"/>
</dbReference>
<feature type="domain" description="HMG box" evidence="5">
    <location>
        <begin position="459"/>
        <end position="527"/>
    </location>
</feature>
<protein>
    <recommendedName>
        <fullName evidence="9">HMG box domain-containing protein</fullName>
    </recommendedName>
</protein>
<keyword evidence="2 3" id="KW-0539">Nucleus</keyword>
<evidence type="ECO:0000256" key="1">
    <source>
        <dbReference type="ARBA" id="ARBA00023125"/>
    </source>
</evidence>
<dbReference type="PROSITE" id="PS50118">
    <property type="entry name" value="HMG_BOX_2"/>
    <property type="match status" value="1"/>
</dbReference>
<evidence type="ECO:0000256" key="4">
    <source>
        <dbReference type="SAM" id="MobiDB-lite"/>
    </source>
</evidence>
<keyword evidence="8" id="KW-1185">Reference proteome</keyword>
<evidence type="ECO:0000313" key="7">
    <source>
        <dbReference type="EMBL" id="CAH3114247.1"/>
    </source>
</evidence>
<reference evidence="7 8" key="1">
    <citation type="submission" date="2022-05" db="EMBL/GenBank/DDBJ databases">
        <authorList>
            <consortium name="Genoscope - CEA"/>
            <person name="William W."/>
        </authorList>
    </citation>
    <scope>NUCLEOTIDE SEQUENCE [LARGE SCALE GENOMIC DNA]</scope>
</reference>
<gene>
    <name evidence="7" type="ORF">PLOB_00022819</name>
</gene>
<feature type="domain" description="BHLH" evidence="6">
    <location>
        <begin position="302"/>
        <end position="355"/>
    </location>
</feature>
<dbReference type="InterPro" id="IPR011598">
    <property type="entry name" value="bHLH_dom"/>
</dbReference>
<dbReference type="Proteomes" id="UP001159405">
    <property type="component" value="Unassembled WGS sequence"/>
</dbReference>
<evidence type="ECO:0000313" key="8">
    <source>
        <dbReference type="Proteomes" id="UP001159405"/>
    </source>
</evidence>
<dbReference type="PANTHER" id="PTHR45789">
    <property type="entry name" value="FI18025P1"/>
    <property type="match status" value="1"/>
</dbReference>
<dbReference type="EMBL" id="CALNXK010000027">
    <property type="protein sequence ID" value="CAH3114247.1"/>
    <property type="molecule type" value="Genomic_DNA"/>
</dbReference>
<comment type="caution">
    <text evidence="7">The sequence shown here is derived from an EMBL/GenBank/DDBJ whole genome shotgun (WGS) entry which is preliminary data.</text>
</comment>
<sequence>MSTRNASIPVETNNPDRLAQIWRMEQAGEMQYNFVSSPIPFECPEAILSSPLSSPTPHTMIMDSHSGVFTPVPCQPRVSTPYPVIDSVISGKDWPAALSPENRIFPSSWSFEPAVNIGQECQLGSVLPVTTTTSYSLHHYTFPQTWQHAVPTQNLSGYSLQNSDYWYPGDSPLIDEFGTADEEGEIIEQDSKVTSSTEFGYKKCQPYLEISANVAATKKQETQSTGFDRKATSGYEKCQPQIQFSASIPAKITQESKSAAGFHGKEVRTQTPWKLKRPKLTSDTQSQDKKKCKKPRKKVDPINYLQQKAMQRKREKAIRDKLEHLSNMLPWVELKRNRPSRKEILERAISRIIQLQEDIREAYLQKGLKTEDVKAALQDNLMINLSDGPLDTTDPANEVSTISDESSSFPGTPELVINDSVPVTLPSPTSEVGSQESEEPVEVECAVKGVKTDEMTPHVKRPMNSFLLFSREYRGLFKRLYPGKDNRKISTLLAEAWRRMKPEEKQPYKDRQKELMRLTKESHPDFKY</sequence>
<evidence type="ECO:0000259" key="5">
    <source>
        <dbReference type="PROSITE" id="PS50118"/>
    </source>
</evidence>
<dbReference type="InterPro" id="IPR036638">
    <property type="entry name" value="HLH_DNA-bd_sf"/>
</dbReference>
<feature type="region of interest" description="Disordered" evidence="4">
    <location>
        <begin position="501"/>
        <end position="528"/>
    </location>
</feature>
<dbReference type="SUPFAM" id="SSF47459">
    <property type="entry name" value="HLH, helix-loop-helix DNA-binding domain"/>
    <property type="match status" value="1"/>
</dbReference>
<feature type="DNA-binding region" description="HMG box" evidence="3">
    <location>
        <begin position="459"/>
        <end position="527"/>
    </location>
</feature>
<dbReference type="InterPro" id="IPR009071">
    <property type="entry name" value="HMG_box_dom"/>
</dbReference>
<name>A0ABN8NMZ0_9CNID</name>
<dbReference type="SMART" id="SM00398">
    <property type="entry name" value="HMG"/>
    <property type="match status" value="1"/>
</dbReference>